<dbReference type="RefSeq" id="WP_141361559.1">
    <property type="nucleotide sequence ID" value="NZ_BAAAJL010000003.1"/>
</dbReference>
<dbReference type="GO" id="GO:0008688">
    <property type="term" value="F:3-(3-hydroxyphenyl)propionate hydroxylase activity"/>
    <property type="evidence" value="ECO:0007669"/>
    <property type="project" value="TreeGrafter"/>
</dbReference>
<evidence type="ECO:0000256" key="1">
    <source>
        <dbReference type="ARBA" id="ARBA00023002"/>
    </source>
</evidence>
<keyword evidence="1" id="KW-0560">Oxidoreductase</keyword>
<accession>A0A4Y4DNM4</accession>
<name>A0A4Y4DNM4_GLUUR</name>
<protein>
    <submittedName>
        <fullName evidence="4">Oxidoreductase</fullName>
    </submittedName>
</protein>
<reference evidence="4 5" key="1">
    <citation type="submission" date="2019-06" db="EMBL/GenBank/DDBJ databases">
        <title>Whole genome shotgun sequence of Glutamicibacter uratoxydans NBRC 15515.</title>
        <authorList>
            <person name="Hosoyama A."/>
            <person name="Uohara A."/>
            <person name="Ohji S."/>
            <person name="Ichikawa N."/>
        </authorList>
    </citation>
    <scope>NUCLEOTIDE SEQUENCE [LARGE SCALE GENOMIC DNA]</scope>
    <source>
        <strain evidence="4 5">NBRC 15515</strain>
    </source>
</reference>
<dbReference type="EMBL" id="BJNY01000002">
    <property type="protein sequence ID" value="GED04938.1"/>
    <property type="molecule type" value="Genomic_DNA"/>
</dbReference>
<feature type="transmembrane region" description="Helical" evidence="2">
    <location>
        <begin position="6"/>
        <end position="24"/>
    </location>
</feature>
<proteinExistence type="predicted"/>
<organism evidence="4 5">
    <name type="scientific">Glutamicibacter uratoxydans</name>
    <name type="common">Arthrobacter uratoxydans</name>
    <dbReference type="NCBI Taxonomy" id="43667"/>
    <lineage>
        <taxon>Bacteria</taxon>
        <taxon>Bacillati</taxon>
        <taxon>Actinomycetota</taxon>
        <taxon>Actinomycetes</taxon>
        <taxon>Micrococcales</taxon>
        <taxon>Micrococcaceae</taxon>
        <taxon>Glutamicibacter</taxon>
    </lineage>
</organism>
<dbReference type="InterPro" id="IPR002938">
    <property type="entry name" value="FAD-bd"/>
</dbReference>
<keyword evidence="2" id="KW-0472">Membrane</keyword>
<dbReference type="SUPFAM" id="SSF51905">
    <property type="entry name" value="FAD/NAD(P)-binding domain"/>
    <property type="match status" value="1"/>
</dbReference>
<dbReference type="Proteomes" id="UP000316612">
    <property type="component" value="Unassembled WGS sequence"/>
</dbReference>
<evidence type="ECO:0000313" key="5">
    <source>
        <dbReference type="Proteomes" id="UP000316612"/>
    </source>
</evidence>
<dbReference type="GO" id="GO:0071949">
    <property type="term" value="F:FAD binding"/>
    <property type="evidence" value="ECO:0007669"/>
    <property type="project" value="InterPro"/>
</dbReference>
<dbReference type="PRINTS" id="PR00420">
    <property type="entry name" value="RNGMNOXGNASE"/>
</dbReference>
<comment type="caution">
    <text evidence="4">The sequence shown here is derived from an EMBL/GenBank/DDBJ whole genome shotgun (WGS) entry which is preliminary data.</text>
</comment>
<sequence length="368" mass="38861">MDDAAVIGAGPVGLSLAIFLALRGQRVRVFEQRSTPSTHSRAIGLHPPAQQILASLGIGEQLQALGVPIRRGLGISRGKLIGAMDFSVLGGEYPQILSLPQAQTESLLRARLRQLAPGALETGCAFESVSALSGRHVEFSAGGSKHGARWLVGADGVHSQVRAQLGIGFHGKAHPDRYSMGDFPDTTGLRHTAALFLHSEGIVESFPLPGGLRRWVVRTDPAGCGGTSAGLARQVARRTGFIVDPERCSMHSNFTTATRFASSMAQGRVVLLGDAAHQISPIGGQGLCLGLADAQALSQAMEQGSGLEELSLFRLAAARAAARRARINMFLGRPAPCWSLPLRDAMFRLAASSERVHLAVAKSFTMSP</sequence>
<keyword evidence="2" id="KW-0812">Transmembrane</keyword>
<dbReference type="PANTHER" id="PTHR43476:SF3">
    <property type="entry name" value="FAD-BINDING MONOOXYGENASE"/>
    <property type="match status" value="1"/>
</dbReference>
<evidence type="ECO:0000313" key="4">
    <source>
        <dbReference type="EMBL" id="GED04938.1"/>
    </source>
</evidence>
<dbReference type="Pfam" id="PF01494">
    <property type="entry name" value="FAD_binding_3"/>
    <property type="match status" value="1"/>
</dbReference>
<dbReference type="InterPro" id="IPR036188">
    <property type="entry name" value="FAD/NAD-bd_sf"/>
</dbReference>
<keyword evidence="5" id="KW-1185">Reference proteome</keyword>
<feature type="domain" description="FAD-binding" evidence="3">
    <location>
        <begin position="3"/>
        <end position="300"/>
    </location>
</feature>
<dbReference type="OrthoDB" id="4246007at2"/>
<dbReference type="InterPro" id="IPR050631">
    <property type="entry name" value="PheA/TfdB_FAD_monoxygenase"/>
</dbReference>
<dbReference type="GO" id="GO:0019622">
    <property type="term" value="P:3-(3-hydroxy)phenylpropionate catabolic process"/>
    <property type="evidence" value="ECO:0007669"/>
    <property type="project" value="TreeGrafter"/>
</dbReference>
<dbReference type="PANTHER" id="PTHR43476">
    <property type="entry name" value="3-(3-HYDROXY-PHENYL)PROPIONATE/3-HYDROXYCINNAMIC ACID HYDROXYLASE"/>
    <property type="match status" value="1"/>
</dbReference>
<dbReference type="Gene3D" id="3.30.70.2450">
    <property type="match status" value="1"/>
</dbReference>
<dbReference type="AlphaFoldDB" id="A0A4Y4DNM4"/>
<evidence type="ECO:0000256" key="2">
    <source>
        <dbReference type="SAM" id="Phobius"/>
    </source>
</evidence>
<evidence type="ECO:0000259" key="3">
    <source>
        <dbReference type="Pfam" id="PF01494"/>
    </source>
</evidence>
<keyword evidence="2" id="KW-1133">Transmembrane helix</keyword>
<gene>
    <name evidence="4" type="ORF">AUR04nite_04700</name>
</gene>
<dbReference type="Gene3D" id="3.50.50.60">
    <property type="entry name" value="FAD/NAD(P)-binding domain"/>
    <property type="match status" value="1"/>
</dbReference>